<dbReference type="GeneID" id="77676757"/>
<dbReference type="RefSeq" id="XP_052904355.1">
    <property type="nucleotide sequence ID" value="XM_053049405.1"/>
</dbReference>
<gene>
    <name evidence="2" type="ORF">NESG_01784</name>
</gene>
<sequence length="598" mass="69029">MKSIKILAPKAIILLLRIFHAKASSGELTRSNSQIPRPSAPITRNNSFLTANNAARVPQPFDFNDLNARLLELSNGRGRESIIRRSSIRSNTSSRKSSIFTSYHPAVGETDTTLQKSIKTLRSNCAFLKIFQTEEINSIFNNWEQIHINYLNQISQSTEPIVRLITVLERNTDIKTIKLQSSSPETNKFIEKIKSLVKDNALTQEDEIDFKWHISRVVDGGKEIVNIIFSNETTRFNKLIQYICKERDEIYKGMYFKNNMDKKETIEIIIQLLKVLVSIEANMHNNLVEMDKKTRKKIALLGIDLDKDIFEMSADPDSLVSGIERIYDLLTPGVVVKKLTEKMAENIKDSLIRIKDADPHDIHPICKIIISSVCKSMINDFIAESAGSKGLFFFGCEIKFTYTAIKSGLWIYEKLHSLNKTRDIPEETSRITCCRKSRIKAKKLFPMPLPSDMEEAQEIFRRSILMEIENTTKSQEEHDNNHFLCIENIECFRDRFENNLSHALLLSEGFRRFNNKIPQGIHRLSTKYVLMMPRDNRKEHSALFYRALTLMPMEKILIEENLRFLSHYALQVVTNGSIEQNAFKRFMLNPERADLIEP</sequence>
<evidence type="ECO:0000313" key="3">
    <source>
        <dbReference type="Proteomes" id="UP000054524"/>
    </source>
</evidence>
<comment type="caution">
    <text evidence="2">The sequence shown here is derived from an EMBL/GenBank/DDBJ whole genome shotgun (WGS) entry which is preliminary data.</text>
</comment>
<reference evidence="2 3" key="1">
    <citation type="journal article" date="2014" name="Genome Announc.">
        <title>Genome Sequence of the Microsporidian Species Nematocida sp1 Strain ERTm6 (ATCC PRA-372).</title>
        <authorList>
            <person name="Bakowski M.A."/>
            <person name="Priest M."/>
            <person name="Young S."/>
            <person name="Cuomo C.A."/>
            <person name="Troemel E.R."/>
        </authorList>
    </citation>
    <scope>NUCLEOTIDE SEQUENCE [LARGE SCALE GENOMIC DNA]</scope>
    <source>
        <strain evidence="2 3">ERTm6</strain>
    </source>
</reference>
<keyword evidence="1" id="KW-0732">Signal</keyword>
<feature type="chain" id="PRO_5001807885" evidence="1">
    <location>
        <begin position="24"/>
        <end position="598"/>
    </location>
</feature>
<accession>A0A086J0Y2</accession>
<dbReference type="HOGENOM" id="CLU_456411_0_0_1"/>
<name>A0A086J0Y2_NEMA1</name>
<protein>
    <submittedName>
        <fullName evidence="2">Uncharacterized protein</fullName>
    </submittedName>
</protein>
<keyword evidence="3" id="KW-1185">Reference proteome</keyword>
<evidence type="ECO:0000256" key="1">
    <source>
        <dbReference type="SAM" id="SignalP"/>
    </source>
</evidence>
<evidence type="ECO:0000313" key="2">
    <source>
        <dbReference type="EMBL" id="KFG25800.1"/>
    </source>
</evidence>
<feature type="signal peptide" evidence="1">
    <location>
        <begin position="1"/>
        <end position="23"/>
    </location>
</feature>
<organism evidence="2 3">
    <name type="scientific">Nematocida ausubeli (strain ATCC PRA-371 / ERTm2)</name>
    <name type="common">Nematode killer fungus</name>
    <dbReference type="NCBI Taxonomy" id="1913371"/>
    <lineage>
        <taxon>Eukaryota</taxon>
        <taxon>Fungi</taxon>
        <taxon>Fungi incertae sedis</taxon>
        <taxon>Microsporidia</taxon>
        <taxon>Nematocida</taxon>
    </lineage>
</organism>
<proteinExistence type="predicted"/>
<dbReference type="Proteomes" id="UP000054524">
    <property type="component" value="Unassembled WGS sequence"/>
</dbReference>
<dbReference type="AlphaFoldDB" id="A0A086J0Y2"/>
<dbReference type="EMBL" id="AKIJ01000004">
    <property type="protein sequence ID" value="KFG25800.1"/>
    <property type="molecule type" value="Genomic_DNA"/>
</dbReference>